<dbReference type="InterPro" id="IPR000477">
    <property type="entry name" value="RT_dom"/>
</dbReference>
<feature type="domain" description="Reverse transcriptase" evidence="1">
    <location>
        <begin position="685"/>
        <end position="963"/>
    </location>
</feature>
<dbReference type="CDD" id="cd01650">
    <property type="entry name" value="RT_nLTR_like"/>
    <property type="match status" value="1"/>
</dbReference>
<reference evidence="2" key="1">
    <citation type="submission" date="2019-09" db="EMBL/GenBank/DDBJ databases">
        <title>Draft genome information of white flower Hibiscus syriacus.</title>
        <authorList>
            <person name="Kim Y.-M."/>
        </authorList>
    </citation>
    <scope>NUCLEOTIDE SEQUENCE [LARGE SCALE GENOMIC DNA]</scope>
    <source>
        <strain evidence="2">YM2019G1</strain>
    </source>
</reference>
<evidence type="ECO:0000313" key="3">
    <source>
        <dbReference type="Proteomes" id="UP000436088"/>
    </source>
</evidence>
<dbReference type="SUPFAM" id="SSF56672">
    <property type="entry name" value="DNA/RNA polymerases"/>
    <property type="match status" value="1"/>
</dbReference>
<dbReference type="Proteomes" id="UP000436088">
    <property type="component" value="Unassembled WGS sequence"/>
</dbReference>
<dbReference type="PANTHER" id="PTHR31635">
    <property type="entry name" value="REVERSE TRANSCRIPTASE DOMAIN-CONTAINING PROTEIN-RELATED"/>
    <property type="match status" value="1"/>
</dbReference>
<dbReference type="PROSITE" id="PS50878">
    <property type="entry name" value="RT_POL"/>
    <property type="match status" value="1"/>
</dbReference>
<dbReference type="AlphaFoldDB" id="A0A6A2WQF2"/>
<organism evidence="2 3">
    <name type="scientific">Hibiscus syriacus</name>
    <name type="common">Rose of Sharon</name>
    <dbReference type="NCBI Taxonomy" id="106335"/>
    <lineage>
        <taxon>Eukaryota</taxon>
        <taxon>Viridiplantae</taxon>
        <taxon>Streptophyta</taxon>
        <taxon>Embryophyta</taxon>
        <taxon>Tracheophyta</taxon>
        <taxon>Spermatophyta</taxon>
        <taxon>Magnoliopsida</taxon>
        <taxon>eudicotyledons</taxon>
        <taxon>Gunneridae</taxon>
        <taxon>Pentapetalae</taxon>
        <taxon>rosids</taxon>
        <taxon>malvids</taxon>
        <taxon>Malvales</taxon>
        <taxon>Malvaceae</taxon>
        <taxon>Malvoideae</taxon>
        <taxon>Hibiscus</taxon>
    </lineage>
</organism>
<accession>A0A6A2WQF2</accession>
<protein>
    <recommendedName>
        <fullName evidence="1">Reverse transcriptase domain-containing protein</fullName>
    </recommendedName>
</protein>
<dbReference type="InterPro" id="IPR043502">
    <property type="entry name" value="DNA/RNA_pol_sf"/>
</dbReference>
<evidence type="ECO:0000313" key="2">
    <source>
        <dbReference type="EMBL" id="KAE8662788.1"/>
    </source>
</evidence>
<name>A0A6A2WQF2_HIBSY</name>
<comment type="caution">
    <text evidence="2">The sequence shown here is derived from an EMBL/GenBank/DDBJ whole genome shotgun (WGS) entry which is preliminary data.</text>
</comment>
<evidence type="ECO:0000259" key="1">
    <source>
        <dbReference type="PROSITE" id="PS50878"/>
    </source>
</evidence>
<dbReference type="EMBL" id="VEPZ02001693">
    <property type="protein sequence ID" value="KAE8662788.1"/>
    <property type="molecule type" value="Genomic_DNA"/>
</dbReference>
<keyword evidence="3" id="KW-1185">Reference proteome</keyword>
<gene>
    <name evidence="2" type="ORF">F3Y22_tig00113124pilonHSYRG00059</name>
</gene>
<dbReference type="Pfam" id="PF00078">
    <property type="entry name" value="RVT_1"/>
    <property type="match status" value="1"/>
</dbReference>
<sequence length="973" mass="109390">MKSHRIPKCWSISVNNVSKRIHSSSLKDVFQSYGEVIDVFIAYRNKKKEYQQDLHLLLLDLETRVERTQRCAGQMAGKTEVDRPINKVWRPSLRDSKSFREALGGVQGVLEGVQDERLIRSSPIVGALSSNIFIPKSELSCRERCLTGKIKNMYNGDIILTSLRAEGFDVKDVLLIVWSEKFFKDLGSRWGKVIKIDEETSNRTSAYKMRIQTEAHEGDRVFIDGSLAGGRAWLTASEEAEGAWHTYGEEATDVPVFEADFAKGCGFEKVHNDGVQLELLSQRCDNDSGTLHVSMVHANGNVGNSEALDIGLHEVPVVPYVGSGRQLVDESFGLMEINRNSDQVWAAQSISNSSRLLDVPVEEDYFLKDSDEGNGGLLNSSGVLEKSGVLRGVNLGSKSRIVKEAEAILAIGESLGVEFAAPRQEILQRLEQIEMSAMISWNETKLSEISASVGRRLKGLIGRELVYTSTEGASGGLISLLGLLFTWFTGGVNMTVNRLDRLLVSTDIAYAFPQLFQTILPRNDPILFQKIKGVCESNKGKGMTQILMLSKAETKAWVLTVRENKADFVEEIGIKIESLENLCILYPSNCLVQTELVTLKARLWAELRKQEREWLQKYRLKWFKEGDKTQDFHLIAATRGRTNQISKLKVQDSIIKHQKSIQQIFVNYFRSRLNDVKTMPVKRFGIPLKRIEDFSFNKSFIALIPKKVEATNLEDFRPISLMGCMYKIVARVLAKRMASCINEVIGENQYAFIAGKHISDCALIANEVIDYLFKSKKEAVLFKADFSKSYDTVDWKFLNVNLKKMGFERRWRKWINLCISTPLIVALVNGCPSPNFSIKRGLRQGCPLSPFLFNVVGEALSGLLKKAVEIDLCGGIRIGDGSVVVSHIQFADDLLIFLEAKGRMIKNIKQVLNIFEVVVGLKLNMKKIKIFSINVEENRVKRWADLISCSSTVLPTTYLGLPLGHKKNSKTLW</sequence>
<dbReference type="PANTHER" id="PTHR31635:SF196">
    <property type="entry name" value="REVERSE TRANSCRIPTASE DOMAIN-CONTAINING PROTEIN-RELATED"/>
    <property type="match status" value="1"/>
</dbReference>
<proteinExistence type="predicted"/>